<dbReference type="OrthoDB" id="2314798at2"/>
<dbReference type="Proteomes" id="UP000275368">
    <property type="component" value="Chromosome"/>
</dbReference>
<dbReference type="InterPro" id="IPR036390">
    <property type="entry name" value="WH_DNA-bd_sf"/>
</dbReference>
<dbReference type="PANTHER" id="PTHR33164:SF43">
    <property type="entry name" value="HTH-TYPE TRANSCRIPTIONAL REPRESSOR YETL"/>
    <property type="match status" value="1"/>
</dbReference>
<dbReference type="PROSITE" id="PS50995">
    <property type="entry name" value="HTH_MARR_2"/>
    <property type="match status" value="1"/>
</dbReference>
<name>A0A3G9JFX8_9BACL</name>
<dbReference type="InterPro" id="IPR000835">
    <property type="entry name" value="HTH_MarR-typ"/>
</dbReference>
<dbReference type="GO" id="GO:0003700">
    <property type="term" value="F:DNA-binding transcription factor activity"/>
    <property type="evidence" value="ECO:0007669"/>
    <property type="project" value="InterPro"/>
</dbReference>
<evidence type="ECO:0000313" key="2">
    <source>
        <dbReference type="EMBL" id="BBH22968.1"/>
    </source>
</evidence>
<dbReference type="Pfam" id="PF01047">
    <property type="entry name" value="MarR"/>
    <property type="match status" value="1"/>
</dbReference>
<sequence>MDKNALFHKFVAFTNTVHEVTHEMTKDIKSAAITPVQYSILEYLAVSQPVTLSQISDCLHMSMPNTSRELKKLSEKNLCEKFADASDRRKQYIRLSMEGQAMMNEAFKRIETRFLQRIQKTSEEELGEIERALDVLQSKVFYTDKSY</sequence>
<dbReference type="EMBL" id="AP019308">
    <property type="protein sequence ID" value="BBH22968.1"/>
    <property type="molecule type" value="Genomic_DNA"/>
</dbReference>
<organism evidence="2 3">
    <name type="scientific">Paenibacillus baekrokdamisoli</name>
    <dbReference type="NCBI Taxonomy" id="1712516"/>
    <lineage>
        <taxon>Bacteria</taxon>
        <taxon>Bacillati</taxon>
        <taxon>Bacillota</taxon>
        <taxon>Bacilli</taxon>
        <taxon>Bacillales</taxon>
        <taxon>Paenibacillaceae</taxon>
        <taxon>Paenibacillus</taxon>
    </lineage>
</organism>
<keyword evidence="1" id="KW-0238">DNA-binding</keyword>
<evidence type="ECO:0000256" key="1">
    <source>
        <dbReference type="ARBA" id="ARBA00023125"/>
    </source>
</evidence>
<evidence type="ECO:0000313" key="3">
    <source>
        <dbReference type="Proteomes" id="UP000275368"/>
    </source>
</evidence>
<dbReference type="PANTHER" id="PTHR33164">
    <property type="entry name" value="TRANSCRIPTIONAL REGULATOR, MARR FAMILY"/>
    <property type="match status" value="1"/>
</dbReference>
<accession>A0A3G9JFX8</accession>
<dbReference type="GO" id="GO:0003677">
    <property type="term" value="F:DNA binding"/>
    <property type="evidence" value="ECO:0007669"/>
    <property type="project" value="UniProtKB-KW"/>
</dbReference>
<dbReference type="InterPro" id="IPR036388">
    <property type="entry name" value="WH-like_DNA-bd_sf"/>
</dbReference>
<dbReference type="AlphaFoldDB" id="A0A3G9JFX8"/>
<reference evidence="2 3" key="1">
    <citation type="submission" date="2018-11" db="EMBL/GenBank/DDBJ databases">
        <title>Complete genome sequence of Paenibacillus baekrokdamisoli strain KCTC 33723.</title>
        <authorList>
            <person name="Kang S.W."/>
            <person name="Lee K.C."/>
            <person name="Kim K.K."/>
            <person name="Kim J.S."/>
            <person name="Kim D.S."/>
            <person name="Ko S.H."/>
            <person name="Yang S.H."/>
            <person name="Lee J.S."/>
        </authorList>
    </citation>
    <scope>NUCLEOTIDE SEQUENCE [LARGE SCALE GENOMIC DNA]</scope>
    <source>
        <strain evidence="2 3">KCTC 33723</strain>
    </source>
</reference>
<proteinExistence type="predicted"/>
<protein>
    <submittedName>
        <fullName evidence="2">Uncharacterized protein</fullName>
    </submittedName>
</protein>
<dbReference type="Gene3D" id="1.10.10.10">
    <property type="entry name" value="Winged helix-like DNA-binding domain superfamily/Winged helix DNA-binding domain"/>
    <property type="match status" value="1"/>
</dbReference>
<dbReference type="SMART" id="SM00347">
    <property type="entry name" value="HTH_MARR"/>
    <property type="match status" value="1"/>
</dbReference>
<dbReference type="RefSeq" id="WP_125661890.1">
    <property type="nucleotide sequence ID" value="NZ_AP019308.1"/>
</dbReference>
<gene>
    <name evidence="2" type="ORF">Back11_43130</name>
</gene>
<dbReference type="InterPro" id="IPR039422">
    <property type="entry name" value="MarR/SlyA-like"/>
</dbReference>
<dbReference type="KEGG" id="pbk:Back11_43130"/>
<dbReference type="GO" id="GO:0006950">
    <property type="term" value="P:response to stress"/>
    <property type="evidence" value="ECO:0007669"/>
    <property type="project" value="TreeGrafter"/>
</dbReference>
<keyword evidence="3" id="KW-1185">Reference proteome</keyword>
<dbReference type="SUPFAM" id="SSF46785">
    <property type="entry name" value="Winged helix' DNA-binding domain"/>
    <property type="match status" value="1"/>
</dbReference>